<feature type="compositionally biased region" description="Polar residues" evidence="8">
    <location>
        <begin position="61"/>
        <end position="78"/>
    </location>
</feature>
<evidence type="ECO:0000259" key="9">
    <source>
        <dbReference type="PROSITE" id="PS50157"/>
    </source>
</evidence>
<dbReference type="SMART" id="SM00355">
    <property type="entry name" value="ZnF_C2H2"/>
    <property type="match status" value="2"/>
</dbReference>
<dbReference type="InterPro" id="IPR036236">
    <property type="entry name" value="Znf_C2H2_sf"/>
</dbReference>
<sequence length="249" mass="27113">MSQSMQAPPPSQQTQAPAMQLVSSQPLPSSSSSLSSVAVATTTSTQPSIPIIRIEKLSRISPGSVSTNPVSDTITSQRLKSKRRPTSNRTAALRISNVVGQFRRSSSRKRRPTTKFLESKVEEAVVVSPSPQAIIDLDEVAAAAAASPSAPPTLASSSSSAGGDTFTTNLSHINITNSFSSTSSATPYNCLNCGRKYQAESTLKRHMRSECNQPKKFICRICNRGFHHNFKLADHYRRLHKNLWKNHSF</sequence>
<dbReference type="RefSeq" id="XP_019892361.1">
    <property type="nucleotide sequence ID" value="XM_020036802.2"/>
</dbReference>
<accession>A0A9J7DGA5</accession>
<reference evidence="11" key="1">
    <citation type="submission" date="2025-08" db="UniProtKB">
        <authorList>
            <consortium name="RefSeq"/>
        </authorList>
    </citation>
    <scope>IDENTIFICATION</scope>
    <source>
        <strain evidence="11">Aabys</strain>
        <tissue evidence="11">Whole body</tissue>
    </source>
</reference>
<evidence type="ECO:0000256" key="1">
    <source>
        <dbReference type="ARBA" id="ARBA00004123"/>
    </source>
</evidence>
<keyword evidence="6" id="KW-0539">Nucleus</keyword>
<dbReference type="GO" id="GO:0008270">
    <property type="term" value="F:zinc ion binding"/>
    <property type="evidence" value="ECO:0007669"/>
    <property type="project" value="UniProtKB-KW"/>
</dbReference>
<evidence type="ECO:0000256" key="2">
    <source>
        <dbReference type="ARBA" id="ARBA00022723"/>
    </source>
</evidence>
<dbReference type="InterPro" id="IPR013087">
    <property type="entry name" value="Znf_C2H2_type"/>
</dbReference>
<dbReference type="GO" id="GO:0000981">
    <property type="term" value="F:DNA-binding transcription factor activity, RNA polymerase II-specific"/>
    <property type="evidence" value="ECO:0007669"/>
    <property type="project" value="TreeGrafter"/>
</dbReference>
<dbReference type="PROSITE" id="PS50157">
    <property type="entry name" value="ZINC_FINGER_C2H2_2"/>
    <property type="match status" value="2"/>
</dbReference>
<dbReference type="OrthoDB" id="10004641at2759"/>
<gene>
    <name evidence="11" type="primary">LOC109612613</name>
</gene>
<comment type="subcellular location">
    <subcellularLocation>
        <location evidence="1">Nucleus</location>
    </subcellularLocation>
</comment>
<feature type="region of interest" description="Disordered" evidence="8">
    <location>
        <begin position="61"/>
        <end position="88"/>
    </location>
</feature>
<dbReference type="PANTHER" id="PTHR10032">
    <property type="entry name" value="ZINC FINGER PROTEIN WITH KRAB AND SCAN DOMAINS"/>
    <property type="match status" value="1"/>
</dbReference>
<evidence type="ECO:0000313" key="11">
    <source>
        <dbReference type="RefSeq" id="XP_019892361.1"/>
    </source>
</evidence>
<dbReference type="Gene3D" id="3.30.160.60">
    <property type="entry name" value="Classic Zinc Finger"/>
    <property type="match status" value="1"/>
</dbReference>
<dbReference type="InterPro" id="IPR027756">
    <property type="entry name" value="Ovo-like"/>
</dbReference>
<feature type="domain" description="C2H2-type" evidence="9">
    <location>
        <begin position="217"/>
        <end position="240"/>
    </location>
</feature>
<dbReference type="KEGG" id="mde:109612613"/>
<dbReference type="GO" id="GO:0000978">
    <property type="term" value="F:RNA polymerase II cis-regulatory region sequence-specific DNA binding"/>
    <property type="evidence" value="ECO:0007669"/>
    <property type="project" value="TreeGrafter"/>
</dbReference>
<proteinExistence type="predicted"/>
<evidence type="ECO:0000256" key="7">
    <source>
        <dbReference type="PROSITE-ProRule" id="PRU00042"/>
    </source>
</evidence>
<keyword evidence="2" id="KW-0479">Metal-binding</keyword>
<evidence type="ECO:0000256" key="6">
    <source>
        <dbReference type="ARBA" id="ARBA00023242"/>
    </source>
</evidence>
<evidence type="ECO:0000256" key="3">
    <source>
        <dbReference type="ARBA" id="ARBA00022737"/>
    </source>
</evidence>
<dbReference type="GO" id="GO:0005634">
    <property type="term" value="C:nucleus"/>
    <property type="evidence" value="ECO:0007669"/>
    <property type="project" value="UniProtKB-SubCell"/>
</dbReference>
<dbReference type="PANTHER" id="PTHR10032:SF271">
    <property type="entry name" value="RH12261P-RELATED"/>
    <property type="match status" value="1"/>
</dbReference>
<evidence type="ECO:0000256" key="5">
    <source>
        <dbReference type="ARBA" id="ARBA00022833"/>
    </source>
</evidence>
<evidence type="ECO:0000313" key="10">
    <source>
        <dbReference type="Proteomes" id="UP001652621"/>
    </source>
</evidence>
<dbReference type="PROSITE" id="PS00028">
    <property type="entry name" value="ZINC_FINGER_C2H2_1"/>
    <property type="match status" value="1"/>
</dbReference>
<dbReference type="GeneID" id="109612613"/>
<keyword evidence="10" id="KW-1185">Reference proteome</keyword>
<dbReference type="AlphaFoldDB" id="A0A9J7DGA5"/>
<name>A0A9J7DGA5_MUSDO</name>
<organism evidence="10 11">
    <name type="scientific">Musca domestica</name>
    <name type="common">House fly</name>
    <dbReference type="NCBI Taxonomy" id="7370"/>
    <lineage>
        <taxon>Eukaryota</taxon>
        <taxon>Metazoa</taxon>
        <taxon>Ecdysozoa</taxon>
        <taxon>Arthropoda</taxon>
        <taxon>Hexapoda</taxon>
        <taxon>Insecta</taxon>
        <taxon>Pterygota</taxon>
        <taxon>Neoptera</taxon>
        <taxon>Endopterygota</taxon>
        <taxon>Diptera</taxon>
        <taxon>Brachycera</taxon>
        <taxon>Muscomorpha</taxon>
        <taxon>Muscoidea</taxon>
        <taxon>Muscidae</taxon>
        <taxon>Musca</taxon>
    </lineage>
</organism>
<keyword evidence="4 7" id="KW-0863">Zinc-finger</keyword>
<protein>
    <submittedName>
        <fullName evidence="11">Histone-lysine N-methyltransferase PRDM9</fullName>
    </submittedName>
</protein>
<dbReference type="SUPFAM" id="SSF57667">
    <property type="entry name" value="beta-beta-alpha zinc fingers"/>
    <property type="match status" value="1"/>
</dbReference>
<dbReference type="VEuPathDB" id="VectorBase:MDOMA2_007888"/>
<feature type="domain" description="C2H2-type" evidence="9">
    <location>
        <begin position="188"/>
        <end position="215"/>
    </location>
</feature>
<keyword evidence="5" id="KW-0862">Zinc</keyword>
<dbReference type="Proteomes" id="UP001652621">
    <property type="component" value="Unplaced"/>
</dbReference>
<dbReference type="FunFam" id="3.30.160.60:FF:000446">
    <property type="entry name" value="Zinc finger protein"/>
    <property type="match status" value="1"/>
</dbReference>
<feature type="region of interest" description="Disordered" evidence="8">
    <location>
        <begin position="1"/>
        <end position="45"/>
    </location>
</feature>
<keyword evidence="3" id="KW-0677">Repeat</keyword>
<evidence type="ECO:0000256" key="4">
    <source>
        <dbReference type="ARBA" id="ARBA00022771"/>
    </source>
</evidence>
<evidence type="ECO:0000256" key="8">
    <source>
        <dbReference type="SAM" id="MobiDB-lite"/>
    </source>
</evidence>